<dbReference type="RefSeq" id="WP_289505447.1">
    <property type="nucleotide sequence ID" value="NZ_CP116805.1"/>
</dbReference>
<feature type="domain" description="TniQ" evidence="1">
    <location>
        <begin position="13"/>
        <end position="135"/>
    </location>
</feature>
<evidence type="ECO:0000313" key="2">
    <source>
        <dbReference type="EMBL" id="WCL55608.1"/>
    </source>
</evidence>
<accession>A0AAE9XWB8</accession>
<dbReference type="Pfam" id="PF06527">
    <property type="entry name" value="TniQ"/>
    <property type="match status" value="1"/>
</dbReference>
<dbReference type="EMBL" id="CP116805">
    <property type="protein sequence ID" value="WCL55608.1"/>
    <property type="molecule type" value="Genomic_DNA"/>
</dbReference>
<protein>
    <submittedName>
        <fullName evidence="2">TniQ family protein</fullName>
    </submittedName>
</protein>
<evidence type="ECO:0000313" key="3">
    <source>
        <dbReference type="Proteomes" id="UP001217500"/>
    </source>
</evidence>
<dbReference type="KEGG" id="gso:PH603_07515"/>
<dbReference type="Proteomes" id="UP001217500">
    <property type="component" value="Chromosome"/>
</dbReference>
<reference evidence="2" key="1">
    <citation type="submission" date="2023-01" db="EMBL/GenBank/DDBJ databases">
        <title>The genome sequence of Kordiimonadaceae bacterium 6D33.</title>
        <authorList>
            <person name="Liu Y."/>
        </authorList>
    </citation>
    <scope>NUCLEOTIDE SEQUENCE</scope>
    <source>
        <strain evidence="2">6D33</strain>
    </source>
</reference>
<dbReference type="InterPro" id="IPR009492">
    <property type="entry name" value="TniQ"/>
</dbReference>
<name>A0AAE9XWB8_9PROT</name>
<gene>
    <name evidence="2" type="ORF">PH603_07515</name>
</gene>
<dbReference type="AlphaFoldDB" id="A0AAE9XWB8"/>
<evidence type="ECO:0000259" key="1">
    <source>
        <dbReference type="Pfam" id="PF06527"/>
    </source>
</evidence>
<organism evidence="2 3">
    <name type="scientific">Gimibacter soli</name>
    <dbReference type="NCBI Taxonomy" id="3024400"/>
    <lineage>
        <taxon>Bacteria</taxon>
        <taxon>Pseudomonadati</taxon>
        <taxon>Pseudomonadota</taxon>
        <taxon>Alphaproteobacteria</taxon>
        <taxon>Kordiimonadales</taxon>
        <taxon>Temperatibacteraceae</taxon>
        <taxon>Gimibacter</taxon>
    </lineage>
</organism>
<sequence length="345" mass="38132">MAILSILRTKRLPFHPWPCPDETVSSWLSRLAGIYGYEKILAFLDDPYLRFEGLAAPYDLDRPLPRLLEYRLARLVGMPSRLLRQLALDGDGWVTATGCTAACPLCWLDDLVTGQPPRRRRRWMRATAWCCPRHRFPYLDLGSVPAGEAECRLHLEPLMFRGAIAAAHISAPVAALLRFEAFLAAPNAPVSLDLVCGLLDRVGRVLFQSTGQRRWQARLWLYRFEARGALPWELLFGSDDGHDPAGVQPSCPQPPGYLAEPAIGKRRQMAYALLDLLARQYRDGLGAVSWVTPRLRSGLAGMATKAATATAVAALSAFAARVMPSSRFDPVYRPVPAKGGQTDDG</sequence>
<keyword evidence="3" id="KW-1185">Reference proteome</keyword>
<proteinExistence type="predicted"/>